<keyword evidence="1" id="KW-0812">Transmembrane</keyword>
<keyword evidence="1" id="KW-0472">Membrane</keyword>
<feature type="transmembrane region" description="Helical" evidence="1">
    <location>
        <begin position="109"/>
        <end position="133"/>
    </location>
</feature>
<dbReference type="AlphaFoldDB" id="A0A9W4UWN6"/>
<comment type="caution">
    <text evidence="2">The sequence shown here is derived from an EMBL/GenBank/DDBJ whole genome shotgun (WGS) entry which is preliminary data.</text>
</comment>
<evidence type="ECO:0000256" key="1">
    <source>
        <dbReference type="SAM" id="Phobius"/>
    </source>
</evidence>
<accession>A0A9W4UWN6</accession>
<sequence length="134" mass="14787">MQTWENDMISLLNSLTPNQFHSNQASKAQPTGRLRAARAALFANITPRKFQNFDTHPSSWLLEVGSKKVGSTIELASPLSPSCGLELRGGSCLMVIGMRSQTRHRNIRVFVCFLPLHGLLHGYVCVCVCVFTVA</sequence>
<evidence type="ECO:0000313" key="2">
    <source>
        <dbReference type="EMBL" id="CAI6342077.1"/>
    </source>
</evidence>
<gene>
    <name evidence="2" type="ORF">PDIGIT_LOCUS15280</name>
</gene>
<evidence type="ECO:0000313" key="3">
    <source>
        <dbReference type="Proteomes" id="UP001152607"/>
    </source>
</evidence>
<keyword evidence="1" id="KW-1133">Transmembrane helix</keyword>
<reference evidence="2" key="1">
    <citation type="submission" date="2023-01" db="EMBL/GenBank/DDBJ databases">
        <authorList>
            <person name="Van Ghelder C."/>
            <person name="Rancurel C."/>
        </authorList>
    </citation>
    <scope>NUCLEOTIDE SEQUENCE</scope>
    <source>
        <strain evidence="2">CNCM I-4278</strain>
    </source>
</reference>
<protein>
    <submittedName>
        <fullName evidence="2">Uncharacterized protein</fullName>
    </submittedName>
</protein>
<dbReference type="Proteomes" id="UP001152607">
    <property type="component" value="Unassembled WGS sequence"/>
</dbReference>
<dbReference type="EMBL" id="CAOQHR010000013">
    <property type="protein sequence ID" value="CAI6342077.1"/>
    <property type="molecule type" value="Genomic_DNA"/>
</dbReference>
<organism evidence="2 3">
    <name type="scientific">Periconia digitata</name>
    <dbReference type="NCBI Taxonomy" id="1303443"/>
    <lineage>
        <taxon>Eukaryota</taxon>
        <taxon>Fungi</taxon>
        <taxon>Dikarya</taxon>
        <taxon>Ascomycota</taxon>
        <taxon>Pezizomycotina</taxon>
        <taxon>Dothideomycetes</taxon>
        <taxon>Pleosporomycetidae</taxon>
        <taxon>Pleosporales</taxon>
        <taxon>Massarineae</taxon>
        <taxon>Periconiaceae</taxon>
        <taxon>Periconia</taxon>
    </lineage>
</organism>
<proteinExistence type="predicted"/>
<keyword evidence="3" id="KW-1185">Reference proteome</keyword>
<name>A0A9W4UWN6_9PLEO</name>